<dbReference type="PANTHER" id="PTHR35861:SF1">
    <property type="entry name" value="PHAGE TAIL SHEATH PROTEIN"/>
    <property type="match status" value="1"/>
</dbReference>
<dbReference type="InterPro" id="IPR054564">
    <property type="entry name" value="Gp18_domIII_N"/>
</dbReference>
<evidence type="ECO:0000313" key="6">
    <source>
        <dbReference type="Proteomes" id="UP000230639"/>
    </source>
</evidence>
<dbReference type="EMBL" id="CP023345">
    <property type="protein sequence ID" value="ATW54214.1"/>
    <property type="molecule type" value="Genomic_DNA"/>
</dbReference>
<dbReference type="Pfam" id="PF22671">
    <property type="entry name" value="Gp18_domIII_N"/>
    <property type="match status" value="1"/>
</dbReference>
<comment type="similarity">
    <text evidence="1">Belongs to the myoviridae tail sheath protein family.</text>
</comment>
<dbReference type="PANTHER" id="PTHR35861">
    <property type="match status" value="1"/>
</dbReference>
<dbReference type="AlphaFoldDB" id="A0A2I5HFB5"/>
<dbReference type="InterPro" id="IPR020287">
    <property type="entry name" value="Tail_sheath_C"/>
</dbReference>
<dbReference type="RefSeq" id="WP_100212327.1">
    <property type="nucleotide sequence ID" value="NZ_CP023345.1"/>
</dbReference>
<evidence type="ECO:0000256" key="1">
    <source>
        <dbReference type="ARBA" id="ARBA00008005"/>
    </source>
</evidence>
<evidence type="ECO:0000259" key="4">
    <source>
        <dbReference type="Pfam" id="PF22671"/>
    </source>
</evidence>
<dbReference type="InterPro" id="IPR052042">
    <property type="entry name" value="Tail_sheath_structural"/>
</dbReference>
<organism evidence="5 6">
    <name type="scientific">Salmonella diarizonae</name>
    <dbReference type="NCBI Taxonomy" id="59204"/>
    <lineage>
        <taxon>Bacteria</taxon>
        <taxon>Pseudomonadati</taxon>
        <taxon>Pseudomonadota</taxon>
        <taxon>Gammaproteobacteria</taxon>
        <taxon>Enterobacterales</taxon>
        <taxon>Enterobacteriaceae</taxon>
        <taxon>Salmonella</taxon>
    </lineage>
</organism>
<feature type="domain" description="Tail sheath protein C-terminal" evidence="3">
    <location>
        <begin position="278"/>
        <end position="379"/>
    </location>
</feature>
<feature type="domain" description="Tail sheath protein Gp18-like" evidence="4">
    <location>
        <begin position="27"/>
        <end position="88"/>
    </location>
</feature>
<sequence>MAADAYHHGARVLELNDGTRPIQTISTSIIGMVCTSSDADKTLFPADKPVLLTDVQGKLGKAGNKGTLAPALQAIADQSNPVVVVVRVDEATASSGATTEANVIGKVTDSGMRTGIKALLSAEADLNVKPRIIGAPGLDSQAVTNELAITAQKLRAFAYARANAKTKEEAVTYRGGFGQRELMLLWPDFTGWDATTQKAKEASTVARALGLRAKIDNDIGWHKTISNVPVDGVSGLSASVYWDLQQTGTDADYLNENCVTTMIRKNGFRFWGSRTCSADPLFPFENYTRTAQILADTIAEAHMWSVDGPLNPQMAKDIVEGVRAKFRQLKTLGYLIDGDCWYDDSVNTADTLKSGQLFIDYDYTPVPPLENLLFRQRITDRYLVNFGQKLAA</sequence>
<reference evidence="5 6" key="1">
    <citation type="submission" date="2017-09" db="EMBL/GenBank/DDBJ databases">
        <title>Complete genome of Salmonella enterica subsp. diarizonae isolated from stool of a patient with bacterial enteropathy.</title>
        <authorList>
            <person name="Zhou J."/>
            <person name="Chen Q."/>
            <person name="Guo L."/>
            <person name="Fan J."/>
        </authorList>
    </citation>
    <scope>NUCLEOTIDE SEQUENCE [LARGE SCALE GENOMIC DNA]</scope>
    <source>
        <strain evidence="5 6">HZS154</strain>
    </source>
</reference>
<dbReference type="InterPro" id="IPR035089">
    <property type="entry name" value="Phage_sheath_subtilisin"/>
</dbReference>
<dbReference type="Pfam" id="PF17482">
    <property type="entry name" value="Phage_sheath_1C"/>
    <property type="match status" value="1"/>
</dbReference>
<accession>A0A2I5HFB5</accession>
<evidence type="ECO:0000259" key="3">
    <source>
        <dbReference type="Pfam" id="PF17482"/>
    </source>
</evidence>
<name>A0A2I5HFB5_SALDZ</name>
<gene>
    <name evidence="5" type="ORF">CNQ75_06550</name>
</gene>
<evidence type="ECO:0000259" key="2">
    <source>
        <dbReference type="Pfam" id="PF04984"/>
    </source>
</evidence>
<evidence type="ECO:0000313" key="5">
    <source>
        <dbReference type="EMBL" id="ATW54214.1"/>
    </source>
</evidence>
<proteinExistence type="inferred from homology"/>
<protein>
    <submittedName>
        <fullName evidence="5">Phage tail protein</fullName>
    </submittedName>
</protein>
<dbReference type="Pfam" id="PF04984">
    <property type="entry name" value="Phage_sheath_1"/>
    <property type="match status" value="1"/>
</dbReference>
<feature type="domain" description="Tail sheath protein subtilisin-like" evidence="2">
    <location>
        <begin position="113"/>
        <end position="276"/>
    </location>
</feature>
<dbReference type="Proteomes" id="UP000230639">
    <property type="component" value="Chromosome"/>
</dbReference>